<evidence type="ECO:0000313" key="4">
    <source>
        <dbReference type="EMBL" id="XDI05891.1"/>
    </source>
</evidence>
<dbReference type="InterPro" id="IPR015424">
    <property type="entry name" value="PyrdxlP-dep_Trfase"/>
</dbReference>
<dbReference type="GO" id="GO:0030170">
    <property type="term" value="F:pyridoxal phosphate binding"/>
    <property type="evidence" value="ECO:0007669"/>
    <property type="project" value="InterPro"/>
</dbReference>
<dbReference type="PANTHER" id="PTHR43713:SF3">
    <property type="entry name" value="GLUTAMATE-1-SEMIALDEHYDE 2,1-AMINOMUTASE 1, CHLOROPLASTIC-RELATED"/>
    <property type="match status" value="1"/>
</dbReference>
<dbReference type="Gene3D" id="3.90.1150.10">
    <property type="entry name" value="Aspartate Aminotransferase, domain 1"/>
    <property type="match status" value="1"/>
</dbReference>
<proteinExistence type="inferred from homology"/>
<dbReference type="AlphaFoldDB" id="A0AB39BHM1"/>
<name>A0AB39BHM1_9MICO</name>
<evidence type="ECO:0000256" key="1">
    <source>
        <dbReference type="ARBA" id="ARBA00001933"/>
    </source>
</evidence>
<organism evidence="4">
    <name type="scientific">Herbiconiux sp. A18JL235</name>
    <dbReference type="NCBI Taxonomy" id="3152363"/>
    <lineage>
        <taxon>Bacteria</taxon>
        <taxon>Bacillati</taxon>
        <taxon>Actinomycetota</taxon>
        <taxon>Actinomycetes</taxon>
        <taxon>Micrococcales</taxon>
        <taxon>Microbacteriaceae</taxon>
        <taxon>Herbiconiux</taxon>
    </lineage>
</organism>
<reference evidence="4" key="1">
    <citation type="submission" date="2024-05" db="EMBL/GenBank/DDBJ databases">
        <title>Herbiconiux sp. A18JL235.</title>
        <authorList>
            <person name="Zhang G."/>
        </authorList>
    </citation>
    <scope>NUCLEOTIDE SEQUENCE</scope>
    <source>
        <strain evidence="4">A18JL235</strain>
    </source>
</reference>
<dbReference type="GO" id="GO:0008483">
    <property type="term" value="F:transaminase activity"/>
    <property type="evidence" value="ECO:0007669"/>
    <property type="project" value="UniProtKB-KW"/>
</dbReference>
<dbReference type="PROSITE" id="PS00600">
    <property type="entry name" value="AA_TRANSFER_CLASS_3"/>
    <property type="match status" value="1"/>
</dbReference>
<dbReference type="Pfam" id="PF00202">
    <property type="entry name" value="Aminotran_3"/>
    <property type="match status" value="1"/>
</dbReference>
<accession>A0AB39BHM1</accession>
<evidence type="ECO:0000256" key="3">
    <source>
        <dbReference type="RuleBase" id="RU003560"/>
    </source>
</evidence>
<keyword evidence="4" id="KW-0032">Aminotransferase</keyword>
<evidence type="ECO:0000256" key="2">
    <source>
        <dbReference type="ARBA" id="ARBA00022898"/>
    </source>
</evidence>
<dbReference type="CDD" id="cd00610">
    <property type="entry name" value="OAT_like"/>
    <property type="match status" value="1"/>
</dbReference>
<sequence length="421" mass="44698">MSDTRTSTASAELFSQALDLTPGGVHSNVRLASPKVFFARGEGSRLWDVDGNDYLDYLLGQGPMFLGHAPADINDAVALAVSRGMVFGAEHPLEIEAAAGVLTTLGWAERVRFGLTGTEAVQAALRLARAATGRTRFVRFEGHYHGWLDNVLLGPDPEVPASAGQLASHLGDSIVIPWNDADALESLLATRHDEIAAVIMEPVMFNMGAVLPRDGYLQKARELCDRYGIVLIFDEVISGFRVGPQGAVGLTGVVPDLATYGKAIAGGWPVAALAGSERLMGMFGTGEVNHSGTFNSSVMACAAVAATMTRLRENPPYAELERVGTSLREGLARLAARHGLPLHLQGLPMAFHASLGGPDGEYHDYRGLTSRDLAGYAALSTQLAEHGVWVAGRGIWYVSAAHTDDDVAETLDRVDSALAAR</sequence>
<dbReference type="EMBL" id="CP162511">
    <property type="protein sequence ID" value="XDI05891.1"/>
    <property type="molecule type" value="Genomic_DNA"/>
</dbReference>
<dbReference type="InterPro" id="IPR049704">
    <property type="entry name" value="Aminotrans_3_PPA_site"/>
</dbReference>
<dbReference type="InterPro" id="IPR015422">
    <property type="entry name" value="PyrdxlP-dep_Trfase_small"/>
</dbReference>
<gene>
    <name evidence="4" type="ORF">ABFY20_02000</name>
</gene>
<keyword evidence="2 3" id="KW-0663">Pyridoxal phosphate</keyword>
<keyword evidence="4" id="KW-0808">Transferase</keyword>
<protein>
    <submittedName>
        <fullName evidence="4">Aspartate aminotransferase family protein</fullName>
    </submittedName>
</protein>
<dbReference type="InterPro" id="IPR015421">
    <property type="entry name" value="PyrdxlP-dep_Trfase_major"/>
</dbReference>
<dbReference type="InterPro" id="IPR005814">
    <property type="entry name" value="Aminotrans_3"/>
</dbReference>
<dbReference type="PANTHER" id="PTHR43713">
    <property type="entry name" value="GLUTAMATE-1-SEMIALDEHYDE 2,1-AMINOMUTASE"/>
    <property type="match status" value="1"/>
</dbReference>
<dbReference type="SUPFAM" id="SSF53383">
    <property type="entry name" value="PLP-dependent transferases"/>
    <property type="match status" value="1"/>
</dbReference>
<comment type="cofactor">
    <cofactor evidence="1">
        <name>pyridoxal 5'-phosphate</name>
        <dbReference type="ChEBI" id="CHEBI:597326"/>
    </cofactor>
</comment>
<dbReference type="Gene3D" id="3.40.640.10">
    <property type="entry name" value="Type I PLP-dependent aspartate aminotransferase-like (Major domain)"/>
    <property type="match status" value="1"/>
</dbReference>
<dbReference type="RefSeq" id="WP_368498280.1">
    <property type="nucleotide sequence ID" value="NZ_CP162511.1"/>
</dbReference>
<comment type="similarity">
    <text evidence="3">Belongs to the class-III pyridoxal-phosphate-dependent aminotransferase family.</text>
</comment>